<dbReference type="SMART" id="SM00354">
    <property type="entry name" value="HTH_LACI"/>
    <property type="match status" value="1"/>
</dbReference>
<evidence type="ECO:0000313" key="6">
    <source>
        <dbReference type="EMBL" id="MEK0173277.1"/>
    </source>
</evidence>
<evidence type="ECO:0000259" key="4">
    <source>
        <dbReference type="PROSITE" id="PS50932"/>
    </source>
</evidence>
<dbReference type="GO" id="GO:0003677">
    <property type="term" value="F:DNA binding"/>
    <property type="evidence" value="ECO:0007669"/>
    <property type="project" value="UniProtKB-KW"/>
</dbReference>
<dbReference type="PANTHER" id="PTHR30146:SF155">
    <property type="entry name" value="ALANINE RACEMASE"/>
    <property type="match status" value="1"/>
</dbReference>
<evidence type="ECO:0000256" key="3">
    <source>
        <dbReference type="ARBA" id="ARBA00023163"/>
    </source>
</evidence>
<keyword evidence="3" id="KW-0804">Transcription</keyword>
<dbReference type="EMBL" id="JBBLYY010000079">
    <property type="protein sequence ID" value="MEK0173277.1"/>
    <property type="molecule type" value="Genomic_DNA"/>
</dbReference>
<proteinExistence type="predicted"/>
<name>A0ABU8YFI5_9MICO</name>
<organism evidence="6 7">
    <name type="scientific">Curtobacterium citreum</name>
    <dbReference type="NCBI Taxonomy" id="2036"/>
    <lineage>
        <taxon>Bacteria</taxon>
        <taxon>Bacillati</taxon>
        <taxon>Actinomycetota</taxon>
        <taxon>Actinomycetes</taxon>
        <taxon>Micrococcales</taxon>
        <taxon>Microbacteriaceae</taxon>
        <taxon>Curtobacterium</taxon>
    </lineage>
</organism>
<dbReference type="InterPro" id="IPR000843">
    <property type="entry name" value="HTH_LacI"/>
</dbReference>
<protein>
    <submittedName>
        <fullName evidence="6">LacI family DNA-binding transcriptional regulator</fullName>
    </submittedName>
</protein>
<dbReference type="InterPro" id="IPR001387">
    <property type="entry name" value="Cro/C1-type_HTH"/>
</dbReference>
<feature type="domain" description="HTH lacI-type" evidence="4">
    <location>
        <begin position="14"/>
        <end position="68"/>
    </location>
</feature>
<keyword evidence="1" id="KW-0805">Transcription regulation</keyword>
<feature type="domain" description="HTH cro/C1-type" evidence="5">
    <location>
        <begin position="11"/>
        <end position="51"/>
    </location>
</feature>
<dbReference type="Pfam" id="PF13377">
    <property type="entry name" value="Peripla_BP_3"/>
    <property type="match status" value="1"/>
</dbReference>
<evidence type="ECO:0000256" key="2">
    <source>
        <dbReference type="ARBA" id="ARBA00023125"/>
    </source>
</evidence>
<dbReference type="RefSeq" id="WP_340197878.1">
    <property type="nucleotide sequence ID" value="NZ_JBBKAP010000077.1"/>
</dbReference>
<dbReference type="PROSITE" id="PS50932">
    <property type="entry name" value="HTH_LACI_2"/>
    <property type="match status" value="1"/>
</dbReference>
<dbReference type="InterPro" id="IPR046335">
    <property type="entry name" value="LacI/GalR-like_sensor"/>
</dbReference>
<dbReference type="PANTHER" id="PTHR30146">
    <property type="entry name" value="LACI-RELATED TRANSCRIPTIONAL REPRESSOR"/>
    <property type="match status" value="1"/>
</dbReference>
<sequence>MSDTTAGAVDRRRVTIAQVAKRAGVSTSAVSHVFNGRPNVSAATAARIRKAADDLNWRPNLASRKLSGNAGHSLGLVLARSRDTFQRDPFTMRLIAGLTEPLAAIGWSLSVTLVQADDEAAVYRQWWTEQRVDGFLLVDVRTDDPRIPMLQHLAAPAVMLGAPIPGSTVPAVTVGDADATESLLDHLGALGHRRIARVGDGPALAHTGARDARFTAAAARRGVDALVLGWRADAEDPVADLLARLDRATAIVLDGEAIAAEVIAHAPELGVRVPEDLSVVAWEDSWVSSIVRPSLTALDAPVEESARTAVALVERLVRGDEVDDAEVGGRALHVRGSTGPAPTTAATAP</sequence>
<evidence type="ECO:0000259" key="5">
    <source>
        <dbReference type="PROSITE" id="PS50943"/>
    </source>
</evidence>
<dbReference type="Pfam" id="PF00356">
    <property type="entry name" value="LacI"/>
    <property type="match status" value="1"/>
</dbReference>
<reference evidence="6 7" key="1">
    <citation type="submission" date="2024-03" db="EMBL/GenBank/DDBJ databases">
        <title>Whole genomes of four grape xylem sap localized bacterial endophytes.</title>
        <authorList>
            <person name="Kumar G."/>
            <person name="Savka M.A."/>
        </authorList>
    </citation>
    <scope>NUCLEOTIDE SEQUENCE [LARGE SCALE GENOMIC DNA]</scope>
    <source>
        <strain evidence="6 7">RIT_GXS8</strain>
    </source>
</reference>
<comment type="caution">
    <text evidence="6">The sequence shown here is derived from an EMBL/GenBank/DDBJ whole genome shotgun (WGS) entry which is preliminary data.</text>
</comment>
<dbReference type="SUPFAM" id="SSF47413">
    <property type="entry name" value="lambda repressor-like DNA-binding domains"/>
    <property type="match status" value="1"/>
</dbReference>
<dbReference type="Gene3D" id="1.10.260.40">
    <property type="entry name" value="lambda repressor-like DNA-binding domains"/>
    <property type="match status" value="1"/>
</dbReference>
<dbReference type="Gene3D" id="3.40.50.2300">
    <property type="match status" value="2"/>
</dbReference>
<dbReference type="InterPro" id="IPR028082">
    <property type="entry name" value="Peripla_BP_I"/>
</dbReference>
<keyword evidence="2 6" id="KW-0238">DNA-binding</keyword>
<dbReference type="InterPro" id="IPR010982">
    <property type="entry name" value="Lambda_DNA-bd_dom_sf"/>
</dbReference>
<keyword evidence="7" id="KW-1185">Reference proteome</keyword>
<accession>A0ABU8YFI5</accession>
<gene>
    <name evidence="6" type="ORF">WMN62_17510</name>
</gene>
<evidence type="ECO:0000313" key="7">
    <source>
        <dbReference type="Proteomes" id="UP001370299"/>
    </source>
</evidence>
<dbReference type="SUPFAM" id="SSF53822">
    <property type="entry name" value="Periplasmic binding protein-like I"/>
    <property type="match status" value="1"/>
</dbReference>
<dbReference type="Proteomes" id="UP001370299">
    <property type="component" value="Unassembled WGS sequence"/>
</dbReference>
<dbReference type="PROSITE" id="PS50943">
    <property type="entry name" value="HTH_CROC1"/>
    <property type="match status" value="1"/>
</dbReference>
<evidence type="ECO:0000256" key="1">
    <source>
        <dbReference type="ARBA" id="ARBA00023015"/>
    </source>
</evidence>
<dbReference type="CDD" id="cd01392">
    <property type="entry name" value="HTH_LacI"/>
    <property type="match status" value="1"/>
</dbReference>